<dbReference type="SUPFAM" id="SSF53720">
    <property type="entry name" value="ALDH-like"/>
    <property type="match status" value="1"/>
</dbReference>
<dbReference type="Pfam" id="PF00696">
    <property type="entry name" value="AA_kinase"/>
    <property type="match status" value="1"/>
</dbReference>
<comment type="catalytic activity">
    <reaction evidence="15 16">
        <text>L-glutamate + ATP = L-glutamyl 5-phosphate + ADP</text>
        <dbReference type="Rhea" id="RHEA:14877"/>
        <dbReference type="ChEBI" id="CHEBI:29985"/>
        <dbReference type="ChEBI" id="CHEBI:30616"/>
        <dbReference type="ChEBI" id="CHEBI:58274"/>
        <dbReference type="ChEBI" id="CHEBI:456216"/>
        <dbReference type="EC" id="2.7.2.11"/>
    </reaction>
</comment>
<evidence type="ECO:0000256" key="12">
    <source>
        <dbReference type="ARBA" id="ARBA00023002"/>
    </source>
</evidence>
<dbReference type="InterPro" id="IPR020593">
    <property type="entry name" value="G-glutamylP_reductase_CS"/>
</dbReference>
<sequence length="789" mass="84754">MSSMNEKELPSRSALRIARRVVIKLGTSVVANTDGSPSLTRLGAMVEQISELRRAGVEVLLVSSAAVGMGKRLLRKQTRMNMSITDLHQVQERSQNGILRDEEIMEIPAARITPISSSGCLLESTKEIDEASTKKQYDSACAAAGQLELMNFYNSLFSQCELTVSQILVTQTDFQDELHLKNLTYAIERLLGVGIIPIINENDAVSANMGYVELSVFSDNDSLAALCARSFGAEVLLLLTDVKGVFDRPPSEEGAQLLSFYTEDADISIGEKSSQGRGGMAAKIGAAMSAVKPGSTCSACVIAGGHDLDTIHAVLHPIYDKDPPRGTLFATPDTDLYKQAHLELEAAKITSVTSVSDEARKMATAARSAARKLQALPYVERQAILYAVAAALIENKDQLLEANAIDLEAAEKDGTALPLVKRLKLTDEKLATLASGIRQIAQQEDPLGVVKSKRELADGLELSQITVPIGVLMIIFESRPDSMPQISALALASGNGLLLKGGKEASRSNVALHNVIGEAIENASDGKVSKDIIGLVTSRGQVADMLNLDDVIDLVIPRGSNELVSFIKSNTKIPVLGHADGVCHIYVASSANSDAASKLVVCSKTDYPSACNSMESLLLHKDTIENGVAMATMMNLRAAGVKCFGGLNAMKYGLCDTVAKELKFEYGDLRCMVEVVEDVDKAIDWIHKYGSGHTEAIVCSDEDPEGEYFLKLVDAACVFKNASTRFADGYRFGLGAEVGISTGRIHARGPVGVEGLLTTKWQLRSKGTNYVAEFAGDTPKKEYTHTELM</sequence>
<evidence type="ECO:0000256" key="16">
    <source>
        <dbReference type="PIRNR" id="PIRNR036429"/>
    </source>
</evidence>
<comment type="pathway">
    <text evidence="1 16">Amino-acid biosynthesis; L-proline biosynthesis; L-glutamate 5-semialdehyde from L-glutamate: step 2/2.</text>
</comment>
<evidence type="ECO:0000256" key="14">
    <source>
        <dbReference type="ARBA" id="ARBA00049024"/>
    </source>
</evidence>
<gene>
    <name evidence="19" type="ORF">EANT1437_LOCUS1535</name>
</gene>
<dbReference type="PANTHER" id="PTHR11063">
    <property type="entry name" value="GLUTAMATE SEMIALDEHYDE DEHYDROGENASE"/>
    <property type="match status" value="1"/>
</dbReference>
<evidence type="ECO:0000256" key="5">
    <source>
        <dbReference type="ARBA" id="ARBA00022605"/>
    </source>
</evidence>
<keyword evidence="6 16" id="KW-0641">Proline biosynthesis</keyword>
<reference evidence="19" key="1">
    <citation type="submission" date="2021-01" db="EMBL/GenBank/DDBJ databases">
        <authorList>
            <person name="Corre E."/>
            <person name="Pelletier E."/>
            <person name="Niang G."/>
            <person name="Scheremetjew M."/>
            <person name="Finn R."/>
            <person name="Kale V."/>
            <person name="Holt S."/>
            <person name="Cochrane G."/>
            <person name="Meng A."/>
            <person name="Brown T."/>
            <person name="Cohen L."/>
        </authorList>
    </citation>
    <scope>NUCLEOTIDE SEQUENCE</scope>
    <source>
        <strain evidence="19">CCMP1452</strain>
    </source>
</reference>
<evidence type="ECO:0000256" key="2">
    <source>
        <dbReference type="ARBA" id="ARBA00005185"/>
    </source>
</evidence>
<dbReference type="InterPro" id="IPR016161">
    <property type="entry name" value="Ald_DH/histidinol_DH"/>
</dbReference>
<evidence type="ECO:0000256" key="8">
    <source>
        <dbReference type="ARBA" id="ARBA00022741"/>
    </source>
</evidence>
<dbReference type="CDD" id="cd07079">
    <property type="entry name" value="ALDH_F18-19_ProA-GPR"/>
    <property type="match status" value="1"/>
</dbReference>
<dbReference type="NCBIfam" id="TIGR00407">
    <property type="entry name" value="proA"/>
    <property type="match status" value="1"/>
</dbReference>
<accession>A0A7S2R110</accession>
<proteinExistence type="inferred from homology"/>
<evidence type="ECO:0000259" key="17">
    <source>
        <dbReference type="Pfam" id="PF00171"/>
    </source>
</evidence>
<keyword evidence="13" id="KW-0511">Multifunctional enzyme</keyword>
<dbReference type="EMBL" id="HBHI01003054">
    <property type="protein sequence ID" value="CAD9657734.1"/>
    <property type="molecule type" value="Transcribed_RNA"/>
</dbReference>
<dbReference type="EC" id="1.2.1.41" evidence="16"/>
<evidence type="ECO:0000256" key="13">
    <source>
        <dbReference type="ARBA" id="ARBA00023268"/>
    </source>
</evidence>
<name>A0A7S2R110_9STRA</name>
<keyword evidence="11 16" id="KW-0521">NADP</keyword>
<keyword evidence="10 16" id="KW-0067">ATP-binding</keyword>
<dbReference type="PANTHER" id="PTHR11063:SF8">
    <property type="entry name" value="DELTA-1-PYRROLINE-5-CARBOXYLATE SYNTHASE"/>
    <property type="match status" value="1"/>
</dbReference>
<dbReference type="InterPro" id="IPR019797">
    <property type="entry name" value="Glutamate_5-kinase_CS"/>
</dbReference>
<evidence type="ECO:0000256" key="3">
    <source>
        <dbReference type="ARBA" id="ARBA00006300"/>
    </source>
</evidence>
<dbReference type="AlphaFoldDB" id="A0A7S2R110"/>
<protein>
    <recommendedName>
        <fullName evidence="16">Delta-1-pyrroline-5-carboxylate synthase</fullName>
    </recommendedName>
    <domain>
        <recommendedName>
            <fullName evidence="16">Glutamate 5-kinase</fullName>
            <shortName evidence="16">GK</shortName>
            <ecNumber evidence="16">2.7.2.11</ecNumber>
        </recommendedName>
        <alternativeName>
            <fullName evidence="16">Gamma-glutamyl kinase</fullName>
        </alternativeName>
    </domain>
    <domain>
        <recommendedName>
            <fullName evidence="16">Gamma-glutamyl phosphate reductase</fullName>
            <shortName evidence="16">GPR</shortName>
            <ecNumber evidence="16">1.2.1.41</ecNumber>
        </recommendedName>
        <alternativeName>
            <fullName evidence="16">Glutamate-5-semialdehyde dehydrogenase</fullName>
        </alternativeName>
        <alternativeName>
            <fullName evidence="16">Glutamyl-gamma-semialdehyde dehydrogenase</fullName>
        </alternativeName>
    </domain>
</protein>
<dbReference type="NCBIfam" id="NF001221">
    <property type="entry name" value="PRK00197.1"/>
    <property type="match status" value="1"/>
</dbReference>
<keyword evidence="12 16" id="KW-0560">Oxidoreductase</keyword>
<dbReference type="GO" id="GO:0005524">
    <property type="term" value="F:ATP binding"/>
    <property type="evidence" value="ECO:0007669"/>
    <property type="project" value="UniProtKB-UniRule"/>
</dbReference>
<comment type="catalytic activity">
    <reaction evidence="14 16">
        <text>L-glutamate 5-semialdehyde + phosphate + NADP(+) = L-glutamyl 5-phosphate + NADPH + H(+)</text>
        <dbReference type="Rhea" id="RHEA:19541"/>
        <dbReference type="ChEBI" id="CHEBI:15378"/>
        <dbReference type="ChEBI" id="CHEBI:43474"/>
        <dbReference type="ChEBI" id="CHEBI:57783"/>
        <dbReference type="ChEBI" id="CHEBI:58066"/>
        <dbReference type="ChEBI" id="CHEBI:58274"/>
        <dbReference type="ChEBI" id="CHEBI:58349"/>
        <dbReference type="EC" id="1.2.1.41"/>
    </reaction>
</comment>
<dbReference type="GO" id="GO:0004349">
    <property type="term" value="F:glutamate 5-kinase activity"/>
    <property type="evidence" value="ECO:0007669"/>
    <property type="project" value="UniProtKB-UniRule"/>
</dbReference>
<dbReference type="PROSITE" id="PS01223">
    <property type="entry name" value="PROA"/>
    <property type="match status" value="1"/>
</dbReference>
<keyword evidence="9 16" id="KW-0418">Kinase</keyword>
<dbReference type="Gene3D" id="3.40.605.10">
    <property type="entry name" value="Aldehyde Dehydrogenase, Chain A, domain 1"/>
    <property type="match status" value="1"/>
</dbReference>
<feature type="domain" description="Aldehyde dehydrogenase" evidence="17">
    <location>
        <begin position="356"/>
        <end position="627"/>
    </location>
</feature>
<comment type="pathway">
    <text evidence="2 16">Amino-acid biosynthesis; L-proline biosynthesis; L-glutamate 5-semialdehyde from L-glutamate: step 1/2.</text>
</comment>
<dbReference type="InterPro" id="IPR001057">
    <property type="entry name" value="Glu/AcGlu_kinase"/>
</dbReference>
<dbReference type="InterPro" id="IPR001048">
    <property type="entry name" value="Asp/Glu/Uridylate_kinase"/>
</dbReference>
<dbReference type="Gene3D" id="3.40.1160.10">
    <property type="entry name" value="Acetylglutamate kinase-like"/>
    <property type="match status" value="1"/>
</dbReference>
<dbReference type="Gene3D" id="3.40.309.10">
    <property type="entry name" value="Aldehyde Dehydrogenase, Chain A, domain 2"/>
    <property type="match status" value="1"/>
</dbReference>
<feature type="domain" description="Aspartate/glutamate/uridylate kinase" evidence="18">
    <location>
        <begin position="20"/>
        <end position="294"/>
    </location>
</feature>
<dbReference type="PROSITE" id="PS00902">
    <property type="entry name" value="GLUTAMATE_5_KINASE"/>
    <property type="match status" value="1"/>
</dbReference>
<dbReference type="UniPathway" id="UPA00098">
    <property type="reaction ID" value="UER00359"/>
</dbReference>
<evidence type="ECO:0000259" key="18">
    <source>
        <dbReference type="Pfam" id="PF00696"/>
    </source>
</evidence>
<evidence type="ECO:0000313" key="19">
    <source>
        <dbReference type="EMBL" id="CAD9657734.1"/>
    </source>
</evidence>
<evidence type="ECO:0000256" key="7">
    <source>
        <dbReference type="ARBA" id="ARBA00022679"/>
    </source>
</evidence>
<dbReference type="InterPro" id="IPR015590">
    <property type="entry name" value="Aldehyde_DH_dom"/>
</dbReference>
<dbReference type="GO" id="GO:0055129">
    <property type="term" value="P:L-proline biosynthetic process"/>
    <property type="evidence" value="ECO:0007669"/>
    <property type="project" value="UniProtKB-UniPathway"/>
</dbReference>
<dbReference type="InterPro" id="IPR016162">
    <property type="entry name" value="Ald_DH_N"/>
</dbReference>
<evidence type="ECO:0000256" key="9">
    <source>
        <dbReference type="ARBA" id="ARBA00022777"/>
    </source>
</evidence>
<keyword evidence="5 16" id="KW-0028">Amino-acid biosynthesis</keyword>
<comment type="similarity">
    <text evidence="4 16">In the N-terminal section; belongs to the glutamate 5-kinase family.</text>
</comment>
<keyword evidence="8 16" id="KW-0547">Nucleotide-binding</keyword>
<evidence type="ECO:0000256" key="10">
    <source>
        <dbReference type="ARBA" id="ARBA00022840"/>
    </source>
</evidence>
<dbReference type="InterPro" id="IPR000965">
    <property type="entry name" value="GPR_dom"/>
</dbReference>
<evidence type="ECO:0000256" key="1">
    <source>
        <dbReference type="ARBA" id="ARBA00004985"/>
    </source>
</evidence>
<keyword evidence="7 16" id="KW-0808">Transferase</keyword>
<evidence type="ECO:0000256" key="4">
    <source>
        <dbReference type="ARBA" id="ARBA00009302"/>
    </source>
</evidence>
<dbReference type="PRINTS" id="PR00474">
    <property type="entry name" value="GLU5KINASE"/>
</dbReference>
<dbReference type="InterPro" id="IPR005766">
    <property type="entry name" value="P5_carboxy_syn"/>
</dbReference>
<evidence type="ECO:0000256" key="11">
    <source>
        <dbReference type="ARBA" id="ARBA00022857"/>
    </source>
</evidence>
<dbReference type="HAMAP" id="MF_00412">
    <property type="entry name" value="ProA"/>
    <property type="match status" value="1"/>
</dbReference>
<evidence type="ECO:0000256" key="6">
    <source>
        <dbReference type="ARBA" id="ARBA00022650"/>
    </source>
</evidence>
<evidence type="ECO:0000256" key="15">
    <source>
        <dbReference type="ARBA" id="ARBA00049141"/>
    </source>
</evidence>
<dbReference type="SUPFAM" id="SSF53633">
    <property type="entry name" value="Carbamate kinase-like"/>
    <property type="match status" value="1"/>
</dbReference>
<organism evidence="19">
    <name type="scientific">Eucampia antarctica</name>
    <dbReference type="NCBI Taxonomy" id="49252"/>
    <lineage>
        <taxon>Eukaryota</taxon>
        <taxon>Sar</taxon>
        <taxon>Stramenopiles</taxon>
        <taxon>Ochrophyta</taxon>
        <taxon>Bacillariophyta</taxon>
        <taxon>Mediophyceae</taxon>
        <taxon>Biddulphiophycidae</taxon>
        <taxon>Hemiaulales</taxon>
        <taxon>Hemiaulaceae</taxon>
        <taxon>Eucampia</taxon>
    </lineage>
</organism>
<dbReference type="GO" id="GO:0004350">
    <property type="term" value="F:glutamate-5-semialdehyde dehydrogenase activity"/>
    <property type="evidence" value="ECO:0007669"/>
    <property type="project" value="UniProtKB-UniRule"/>
</dbReference>
<dbReference type="Pfam" id="PF00171">
    <property type="entry name" value="Aldedh"/>
    <property type="match status" value="1"/>
</dbReference>
<comment type="similarity">
    <text evidence="3 16">In the C-terminal section; belongs to the gamma-glutamyl phosphate reductase family.</text>
</comment>
<dbReference type="EC" id="2.7.2.11" evidence="16"/>
<dbReference type="PIRSF" id="PIRSF036429">
    <property type="entry name" value="P5C_syn"/>
    <property type="match status" value="1"/>
</dbReference>
<dbReference type="InterPro" id="IPR036393">
    <property type="entry name" value="AceGlu_kinase-like_sf"/>
</dbReference>
<dbReference type="InterPro" id="IPR016163">
    <property type="entry name" value="Ald_DH_C"/>
</dbReference>